<dbReference type="AlphaFoldDB" id="A0A1Q9E808"/>
<dbReference type="EMBL" id="LSRX01000233">
    <property type="protein sequence ID" value="OLQ03541.1"/>
    <property type="molecule type" value="Genomic_DNA"/>
</dbReference>
<organism evidence="1 2">
    <name type="scientific">Symbiodinium microadriaticum</name>
    <name type="common">Dinoflagellate</name>
    <name type="synonym">Zooxanthella microadriatica</name>
    <dbReference type="NCBI Taxonomy" id="2951"/>
    <lineage>
        <taxon>Eukaryota</taxon>
        <taxon>Sar</taxon>
        <taxon>Alveolata</taxon>
        <taxon>Dinophyceae</taxon>
        <taxon>Suessiales</taxon>
        <taxon>Symbiodiniaceae</taxon>
        <taxon>Symbiodinium</taxon>
    </lineage>
</organism>
<sequence length="471" mass="52608">MQELSGGRLHFGGRVEKPMTRRRAPQADLRASVQKLGPLAPFFPAHSSPDHPGLDVVYVVFIIAVDGKQNPCRVSSPRAAGEFLDNLPVESCKVRSISVWYRTHVRLTKPYADALTRLQGGIIMEAKKGALNRGALGKVVSLCSFVHDLTAEKTELCSRPEMGFSELAGTLDNFFVTVEELGGGLDFNELAQKTQTHQLSFHLRVLNTMFKSEIRSSEEIQALSGRSCSWRNGAMAVQRDEASGDVSEIGEEVNKALTESFYNLGQRWANIIDARRPMGDNVRLDIEVDYLGRNRKLGYVYMRESEREVHRKASLQVIDPKYFACARGRQKDYGTEGSSASSDLSPQQSDLYEDDWGTEALYHGADEIDERVSHEFDDEDLRELDRMREDRPCRRGGKEGIPPVLIVSGEGLPAPPDPLQYGAHDDEALVKEVGQEVQILTEEYGMLLDLYRGLRQVRVDMRSPVVCECGA</sequence>
<keyword evidence="2" id="KW-1185">Reference proteome</keyword>
<comment type="caution">
    <text evidence="1">The sequence shown here is derived from an EMBL/GenBank/DDBJ whole genome shotgun (WGS) entry which is preliminary data.</text>
</comment>
<accession>A0A1Q9E808</accession>
<dbReference type="Proteomes" id="UP000186817">
    <property type="component" value="Unassembled WGS sequence"/>
</dbReference>
<dbReference type="OrthoDB" id="414410at2759"/>
<reference evidence="1 2" key="1">
    <citation type="submission" date="2016-02" db="EMBL/GenBank/DDBJ databases">
        <title>Genome analysis of coral dinoflagellate symbionts highlights evolutionary adaptations to a symbiotic lifestyle.</title>
        <authorList>
            <person name="Aranda M."/>
            <person name="Li Y."/>
            <person name="Liew Y.J."/>
            <person name="Baumgarten S."/>
            <person name="Simakov O."/>
            <person name="Wilson M."/>
            <person name="Piel J."/>
            <person name="Ashoor H."/>
            <person name="Bougouffa S."/>
            <person name="Bajic V.B."/>
            <person name="Ryu T."/>
            <person name="Ravasi T."/>
            <person name="Bayer T."/>
            <person name="Micklem G."/>
            <person name="Kim H."/>
            <person name="Bhak J."/>
            <person name="Lajeunesse T.C."/>
            <person name="Voolstra C.R."/>
        </authorList>
    </citation>
    <scope>NUCLEOTIDE SEQUENCE [LARGE SCALE GENOMIC DNA]</scope>
    <source>
        <strain evidence="1 2">CCMP2467</strain>
    </source>
</reference>
<protein>
    <submittedName>
        <fullName evidence="1">Uncharacterized protein</fullName>
    </submittedName>
</protein>
<proteinExistence type="predicted"/>
<name>A0A1Q9E808_SYMMI</name>
<evidence type="ECO:0000313" key="2">
    <source>
        <dbReference type="Proteomes" id="UP000186817"/>
    </source>
</evidence>
<gene>
    <name evidence="1" type="ORF">AK812_SmicGene13478</name>
</gene>
<evidence type="ECO:0000313" key="1">
    <source>
        <dbReference type="EMBL" id="OLQ03541.1"/>
    </source>
</evidence>